<dbReference type="AlphaFoldDB" id="A0A1I6MBS3"/>
<evidence type="ECO:0000313" key="2">
    <source>
        <dbReference type="Proteomes" id="UP000199062"/>
    </source>
</evidence>
<dbReference type="Proteomes" id="UP000199062">
    <property type="component" value="Unassembled WGS sequence"/>
</dbReference>
<name>A0A1I6MBS3_9EURY</name>
<dbReference type="EMBL" id="FOZK01000006">
    <property type="protein sequence ID" value="SFS13048.1"/>
    <property type="molecule type" value="Genomic_DNA"/>
</dbReference>
<keyword evidence="2" id="KW-1185">Reference proteome</keyword>
<sequence>MNAVSADGNELTIDGTRLVFDDEIGGVVQIESGAVVRLEIPPEKTCNRNVIAINNDGTIRWRIPEAPDGSSGDKPYMDIYLQDGELWAGNWICYCYRIDQDTGELLEREFEGRM</sequence>
<evidence type="ECO:0000313" key="1">
    <source>
        <dbReference type="EMBL" id="SFS13048.1"/>
    </source>
</evidence>
<proteinExistence type="predicted"/>
<organism evidence="1 2">
    <name type="scientific">Halomicrobium zhouii</name>
    <dbReference type="NCBI Taxonomy" id="767519"/>
    <lineage>
        <taxon>Archaea</taxon>
        <taxon>Methanobacteriati</taxon>
        <taxon>Methanobacteriota</taxon>
        <taxon>Stenosarchaea group</taxon>
        <taxon>Halobacteria</taxon>
        <taxon>Halobacteriales</taxon>
        <taxon>Haloarculaceae</taxon>
        <taxon>Halomicrobium</taxon>
    </lineage>
</organism>
<protein>
    <submittedName>
        <fullName evidence="1">Uncharacterized protein</fullName>
    </submittedName>
</protein>
<dbReference type="Pfam" id="PF25857">
    <property type="entry name" value="DUF7957"/>
    <property type="match status" value="1"/>
</dbReference>
<dbReference type="OrthoDB" id="227446at2157"/>
<accession>A0A1I6MBS3</accession>
<reference evidence="1 2" key="1">
    <citation type="submission" date="2016-10" db="EMBL/GenBank/DDBJ databases">
        <authorList>
            <person name="de Groot N.N."/>
        </authorList>
    </citation>
    <scope>NUCLEOTIDE SEQUENCE [LARGE SCALE GENOMIC DNA]</scope>
    <source>
        <strain evidence="1 2">CGMCC 1.10457</strain>
    </source>
</reference>
<gene>
    <name evidence="1" type="ORF">SAMN05216559_4186</name>
</gene>
<dbReference type="RefSeq" id="WP_143117772.1">
    <property type="nucleotide sequence ID" value="NZ_FOZK01000006.1"/>
</dbReference>
<dbReference type="InterPro" id="IPR058263">
    <property type="entry name" value="DUF7957"/>
</dbReference>